<dbReference type="OrthoDB" id="9796461at2"/>
<feature type="transmembrane region" description="Helical" evidence="9">
    <location>
        <begin position="334"/>
        <end position="353"/>
    </location>
</feature>
<gene>
    <name evidence="11" type="ORF">SAMN02745116_01695</name>
</gene>
<evidence type="ECO:0000256" key="5">
    <source>
        <dbReference type="ARBA" id="ARBA00022989"/>
    </source>
</evidence>
<dbReference type="PANTHER" id="PTHR23028">
    <property type="entry name" value="ACETYLTRANSFERASE"/>
    <property type="match status" value="1"/>
</dbReference>
<keyword evidence="6 9" id="KW-0472">Membrane</keyword>
<dbReference type="AlphaFoldDB" id="A0A1T4P8I2"/>
<evidence type="ECO:0000256" key="1">
    <source>
        <dbReference type="ARBA" id="ARBA00004651"/>
    </source>
</evidence>
<comment type="subcellular location">
    <subcellularLocation>
        <location evidence="1">Cell membrane</location>
        <topology evidence="1">Multi-pass membrane protein</topology>
    </subcellularLocation>
</comment>
<evidence type="ECO:0000256" key="8">
    <source>
        <dbReference type="SAM" id="MobiDB-lite"/>
    </source>
</evidence>
<feature type="transmembrane region" description="Helical" evidence="9">
    <location>
        <begin position="263"/>
        <end position="284"/>
    </location>
</feature>
<dbReference type="Proteomes" id="UP000190328">
    <property type="component" value="Unassembled WGS sequence"/>
</dbReference>
<dbReference type="GO" id="GO:0005886">
    <property type="term" value="C:plasma membrane"/>
    <property type="evidence" value="ECO:0007669"/>
    <property type="project" value="UniProtKB-SubCell"/>
</dbReference>
<keyword evidence="11" id="KW-0378">Hydrolase</keyword>
<dbReference type="InterPro" id="IPR050879">
    <property type="entry name" value="Acyltransferase_3"/>
</dbReference>
<proteinExistence type="predicted"/>
<name>A0A1T4P8I2_9ENTE</name>
<feature type="transmembrane region" description="Helical" evidence="9">
    <location>
        <begin position="207"/>
        <end position="226"/>
    </location>
</feature>
<keyword evidence="4 9" id="KW-0812">Transmembrane</keyword>
<dbReference type="GO" id="GO:0016787">
    <property type="term" value="F:hydrolase activity"/>
    <property type="evidence" value="ECO:0007669"/>
    <property type="project" value="UniProtKB-KW"/>
</dbReference>
<feature type="region of interest" description="Disordered" evidence="8">
    <location>
        <begin position="425"/>
        <end position="446"/>
    </location>
</feature>
<keyword evidence="2" id="KW-1003">Cell membrane</keyword>
<evidence type="ECO:0000313" key="12">
    <source>
        <dbReference type="Proteomes" id="UP000190328"/>
    </source>
</evidence>
<dbReference type="GO" id="GO:0016747">
    <property type="term" value="F:acyltransferase activity, transferring groups other than amino-acyl groups"/>
    <property type="evidence" value="ECO:0007669"/>
    <property type="project" value="InterPro"/>
</dbReference>
<feature type="transmembrane region" description="Helical" evidence="9">
    <location>
        <begin position="383"/>
        <end position="402"/>
    </location>
</feature>
<evidence type="ECO:0000313" key="11">
    <source>
        <dbReference type="EMBL" id="SJZ87769.1"/>
    </source>
</evidence>
<dbReference type="CDD" id="cd01840">
    <property type="entry name" value="SGNH_hydrolase_yrhL_like"/>
    <property type="match status" value="1"/>
</dbReference>
<dbReference type="InterPro" id="IPR002656">
    <property type="entry name" value="Acyl_transf_3_dom"/>
</dbReference>
<evidence type="ECO:0000259" key="10">
    <source>
        <dbReference type="Pfam" id="PF01757"/>
    </source>
</evidence>
<accession>A0A1T4P8I2</accession>
<dbReference type="Gene3D" id="3.40.50.1110">
    <property type="entry name" value="SGNH hydrolase"/>
    <property type="match status" value="1"/>
</dbReference>
<keyword evidence="3 11" id="KW-0808">Transferase</keyword>
<feature type="transmembrane region" description="Helical" evidence="9">
    <location>
        <begin position="150"/>
        <end position="167"/>
    </location>
</feature>
<dbReference type="Pfam" id="PF01757">
    <property type="entry name" value="Acyl_transf_3"/>
    <property type="match status" value="1"/>
</dbReference>
<dbReference type="SUPFAM" id="SSF52266">
    <property type="entry name" value="SGNH hydrolase"/>
    <property type="match status" value="1"/>
</dbReference>
<feature type="transmembrane region" description="Helical" evidence="9">
    <location>
        <begin position="174"/>
        <end position="192"/>
    </location>
</feature>
<feature type="transmembrane region" description="Helical" evidence="9">
    <location>
        <begin position="12"/>
        <end position="32"/>
    </location>
</feature>
<feature type="domain" description="Acyltransferase 3" evidence="10">
    <location>
        <begin position="13"/>
        <end position="345"/>
    </location>
</feature>
<feature type="compositionally biased region" description="Low complexity" evidence="8">
    <location>
        <begin position="430"/>
        <end position="444"/>
    </location>
</feature>
<dbReference type="STRING" id="263852.SAMN02745116_01695"/>
<keyword evidence="12" id="KW-1185">Reference proteome</keyword>
<evidence type="ECO:0000256" key="3">
    <source>
        <dbReference type="ARBA" id="ARBA00022679"/>
    </source>
</evidence>
<keyword evidence="5 9" id="KW-1133">Transmembrane helix</keyword>
<dbReference type="RefSeq" id="WP_078807627.1">
    <property type="nucleotide sequence ID" value="NZ_FUXI01000019.1"/>
</dbReference>
<reference evidence="11 12" key="1">
    <citation type="submission" date="2017-02" db="EMBL/GenBank/DDBJ databases">
        <authorList>
            <person name="Peterson S.W."/>
        </authorList>
    </citation>
    <scope>NUCLEOTIDE SEQUENCE [LARGE SCALE GENOMIC DNA]</scope>
    <source>
        <strain evidence="11 12">ATCC BAA-1030</strain>
    </source>
</reference>
<protein>
    <submittedName>
        <fullName evidence="11">Peptidoglycan/LPS O-acetylase OafA/YrhL, contains acyltransferase and SGNH-hydrolase domains</fullName>
    </submittedName>
</protein>
<evidence type="ECO:0000256" key="6">
    <source>
        <dbReference type="ARBA" id="ARBA00023136"/>
    </source>
</evidence>
<organism evidence="11 12">
    <name type="scientific">Pilibacter termitis</name>
    <dbReference type="NCBI Taxonomy" id="263852"/>
    <lineage>
        <taxon>Bacteria</taxon>
        <taxon>Bacillati</taxon>
        <taxon>Bacillota</taxon>
        <taxon>Bacilli</taxon>
        <taxon>Lactobacillales</taxon>
        <taxon>Enterococcaceae</taxon>
        <taxon>Pilibacter</taxon>
    </lineage>
</organism>
<dbReference type="InterPro" id="IPR036514">
    <property type="entry name" value="SGNH_hydro_sf"/>
</dbReference>
<sequence length="631" mass="71929">MEKNRLTHSRYISGFDGIRTIAVIGVILYHLLPNVMRGGYLGVSVFFVVSGYLITDLLRIELLETKKIHIFAFYSRRMKRLYPALVAMLVVTSAYIRLFQSDLLGNLRGVVLSSLSYLNNWWQISEGSSYFAQFGNPSPFTHIWSLAVEGQYYFVWPIVFLLLIKILHKNNRVFLTLMFLAIVSFSLMAILFKSQQDPTRVYYGTDTRLFSILMGSALAFVWPSWHLKEEVGKAQRSVLNKTGMISLLILLASFVFMDDQASFTYRGGMLLVSFASMLFVATVAHPGSIWSKILSNPVMSYIGKRSYGIYLWQFPVMIFFEARVKKSASQSTVYLLLELLFILVISEISYRVIEIPLKNFQYKSIFSKVKEWLTTPFFTKEKIVVSLSFALCVVATVAFVTAPNNTLTADQQKLQKKIEENAKKLKEQKATTSSTTQNATSQTSEVKEGEVLDMRKGLTDEQLLAASKLAITGFGDSVMLDAAPQLQELFPLINIDANVGRQLYDSGEDLETLKNEGKLANTVLVSLGTNGSWTDVQFEEFMKIMGENRQIYWLNVHVPTREWQTTVNKSLNEMKSKYKNLHIIDWYGESKSHKDWFYDDNVHPNETGLPYYANLVARKLLNKEVVAETMK</sequence>
<dbReference type="PANTHER" id="PTHR23028:SF53">
    <property type="entry name" value="ACYL_TRANSF_3 DOMAIN-CONTAINING PROTEIN"/>
    <property type="match status" value="1"/>
</dbReference>
<evidence type="ECO:0000256" key="2">
    <source>
        <dbReference type="ARBA" id="ARBA00022475"/>
    </source>
</evidence>
<evidence type="ECO:0000256" key="7">
    <source>
        <dbReference type="ARBA" id="ARBA00023315"/>
    </source>
</evidence>
<keyword evidence="7 11" id="KW-0012">Acyltransferase</keyword>
<dbReference type="GO" id="GO:0009103">
    <property type="term" value="P:lipopolysaccharide biosynthetic process"/>
    <property type="evidence" value="ECO:0007669"/>
    <property type="project" value="TreeGrafter"/>
</dbReference>
<feature type="transmembrane region" description="Helical" evidence="9">
    <location>
        <begin position="38"/>
        <end position="60"/>
    </location>
</feature>
<feature type="transmembrane region" description="Helical" evidence="9">
    <location>
        <begin position="81"/>
        <end position="99"/>
    </location>
</feature>
<dbReference type="EMBL" id="FUXI01000019">
    <property type="protein sequence ID" value="SJZ87769.1"/>
    <property type="molecule type" value="Genomic_DNA"/>
</dbReference>
<evidence type="ECO:0000256" key="9">
    <source>
        <dbReference type="SAM" id="Phobius"/>
    </source>
</evidence>
<evidence type="ECO:0000256" key="4">
    <source>
        <dbReference type="ARBA" id="ARBA00022692"/>
    </source>
</evidence>
<feature type="transmembrane region" description="Helical" evidence="9">
    <location>
        <begin position="238"/>
        <end position="257"/>
    </location>
</feature>